<evidence type="ECO:0000256" key="2">
    <source>
        <dbReference type="ARBA" id="ARBA00022527"/>
    </source>
</evidence>
<dbReference type="InterPro" id="IPR008271">
    <property type="entry name" value="Ser/Thr_kinase_AS"/>
</dbReference>
<dbReference type="Proteomes" id="UP000039865">
    <property type="component" value="Unassembled WGS sequence"/>
</dbReference>
<evidence type="ECO:0000256" key="7">
    <source>
        <dbReference type="PIRSR" id="PIRSR630616-1"/>
    </source>
</evidence>
<evidence type="ECO:0000256" key="11">
    <source>
        <dbReference type="SAM" id="MobiDB-lite"/>
    </source>
</evidence>
<evidence type="ECO:0000256" key="5">
    <source>
        <dbReference type="ARBA" id="ARBA00022777"/>
    </source>
</evidence>
<feature type="binding site" evidence="8 10">
    <location>
        <position position="109"/>
    </location>
    <ligand>
        <name>ATP</name>
        <dbReference type="ChEBI" id="CHEBI:30616"/>
    </ligand>
</feature>
<dbReference type="AlphaFoldDB" id="A0A078ANU5"/>
<dbReference type="OrthoDB" id="193931at2759"/>
<keyword evidence="5 13" id="KW-0418">Kinase</keyword>
<gene>
    <name evidence="13" type="primary">Contig13400.g14307</name>
    <name evidence="13" type="ORF">STYLEM_12015</name>
</gene>
<dbReference type="EMBL" id="CCKQ01011415">
    <property type="protein sequence ID" value="CDW82977.1"/>
    <property type="molecule type" value="Genomic_DNA"/>
</dbReference>
<keyword evidence="2" id="KW-0723">Serine/threonine-protein kinase</keyword>
<feature type="compositionally biased region" description="Polar residues" evidence="11">
    <location>
        <begin position="652"/>
        <end position="664"/>
    </location>
</feature>
<dbReference type="PANTHER" id="PTHR24350">
    <property type="entry name" value="SERINE/THREONINE-PROTEIN KINASE IAL-RELATED"/>
    <property type="match status" value="1"/>
</dbReference>
<evidence type="ECO:0000256" key="1">
    <source>
        <dbReference type="ARBA" id="ARBA00011245"/>
    </source>
</evidence>
<proteinExistence type="predicted"/>
<sequence>MQIDCSKCLELGDDSCLRKFRKKVMDKFKLSDNFKIYNSQGITISEGELYFLNQEGTDQALVYVSAQSEMFDYESYIKMFKSVKKLGEGGYGLVFLGRHQISGDEYAIKFMMPNSQKADEADKAFREAQVLQQLKHPNIIKLSNVFQLQDTKIVLFMEHIQGGNLRDYLDKQTKHYLPEEQISQLMIQIGSAINYCHQQNIVHRDIKLENILINDAEDLSKGIKIIDFGISGKIEKSIEQHKAGTIRYCPPELISETSFKADPSFDVWSLGILLYRMAYGDFPFNGDDWKTIKGKIMKAEFDFPENFENPVSDTCKALIRLMLNKNPDKRPKLYQLIKHPWFQNFSSSLSTSIFSQNTMMNFFKQELKTIHQLRTMQKDKITDSPRLSQKSNQRIKDILKSENFNQNYGKNYKPYNRVKSLAKYKSPYSIASINHEREQSQNLQKLENFQINNQIRQSIEIERKNLSNLRQYRANGLQNYIQIEMTPKLIQAGTNDDTLFDKNLKAPNSTKNRIPKVGGLKNHRNLQFKLESQKELINLPHIQSVGSIERRSESTCLKSNQRSLNSQSKLKISQLNERQKIYELNKATSASSFRSLQVNNQLNPVNSQLETRTRRQTEFQKNVSQMMTFELPLIKDQLNEDDQEDLKPAKRLSNNGSQTASKKLTKRQYSINTGMGSTTTTLGDDRTATCDKQSQKNFKFNQQTLSQISNHNFVNKLQSKLNQVKNDKLIEELNTQI</sequence>
<evidence type="ECO:0000313" key="13">
    <source>
        <dbReference type="EMBL" id="CDW82977.1"/>
    </source>
</evidence>
<evidence type="ECO:0000259" key="12">
    <source>
        <dbReference type="PROSITE" id="PS50011"/>
    </source>
</evidence>
<feature type="domain" description="Protein kinase" evidence="12">
    <location>
        <begin position="80"/>
        <end position="342"/>
    </location>
</feature>
<dbReference type="FunFam" id="1.10.510.10:FF:000571">
    <property type="entry name" value="Maternal embryonic leucine zipper kinase"/>
    <property type="match status" value="1"/>
</dbReference>
<evidence type="ECO:0000256" key="3">
    <source>
        <dbReference type="ARBA" id="ARBA00022679"/>
    </source>
</evidence>
<evidence type="ECO:0000256" key="10">
    <source>
        <dbReference type="PROSITE-ProRule" id="PRU10141"/>
    </source>
</evidence>
<evidence type="ECO:0000313" key="14">
    <source>
        <dbReference type="Proteomes" id="UP000039865"/>
    </source>
</evidence>
<dbReference type="InterPro" id="IPR000719">
    <property type="entry name" value="Prot_kinase_dom"/>
</dbReference>
<keyword evidence="14" id="KW-1185">Reference proteome</keyword>
<feature type="binding site" evidence="8">
    <location>
        <position position="227"/>
    </location>
    <ligand>
        <name>ATP</name>
        <dbReference type="ChEBI" id="CHEBI:30616"/>
    </ligand>
</feature>
<dbReference type="InterPro" id="IPR030616">
    <property type="entry name" value="Aur-like"/>
</dbReference>
<evidence type="ECO:0000256" key="4">
    <source>
        <dbReference type="ARBA" id="ARBA00022741"/>
    </source>
</evidence>
<protein>
    <submittedName>
        <fullName evidence="13">Protein kinase domain containing protein</fullName>
    </submittedName>
</protein>
<evidence type="ECO:0000256" key="9">
    <source>
        <dbReference type="PIRSR" id="PIRSR630616-3"/>
    </source>
</evidence>
<feature type="cross-link" description="Glycyl lysine isopeptide (Lys-Gly) (interchain with G-Cter in SUMO2)" evidence="9">
    <location>
        <position position="207"/>
    </location>
</feature>
<dbReference type="GO" id="GO:0005524">
    <property type="term" value="F:ATP binding"/>
    <property type="evidence" value="ECO:0007669"/>
    <property type="project" value="UniProtKB-UniRule"/>
</dbReference>
<feature type="binding site" evidence="8">
    <location>
        <begin position="209"/>
        <end position="210"/>
    </location>
    <ligand>
        <name>ATP</name>
        <dbReference type="ChEBI" id="CHEBI:30616"/>
    </ligand>
</feature>
<dbReference type="SUPFAM" id="SSF56112">
    <property type="entry name" value="Protein kinase-like (PK-like)"/>
    <property type="match status" value="1"/>
</dbReference>
<reference evidence="13 14" key="1">
    <citation type="submission" date="2014-06" db="EMBL/GenBank/DDBJ databases">
        <authorList>
            <person name="Swart Estienne"/>
        </authorList>
    </citation>
    <scope>NUCLEOTIDE SEQUENCE [LARGE SCALE GENOMIC DNA]</scope>
    <source>
        <strain evidence="13 14">130c</strain>
    </source>
</reference>
<evidence type="ECO:0000256" key="8">
    <source>
        <dbReference type="PIRSR" id="PIRSR630616-2"/>
    </source>
</evidence>
<keyword evidence="6 8" id="KW-0067">ATP-binding</keyword>
<evidence type="ECO:0000256" key="6">
    <source>
        <dbReference type="ARBA" id="ARBA00022840"/>
    </source>
</evidence>
<name>A0A078ANU5_STYLE</name>
<dbReference type="Pfam" id="PF00069">
    <property type="entry name" value="Pkinase"/>
    <property type="match status" value="1"/>
</dbReference>
<dbReference type="GO" id="GO:0004674">
    <property type="term" value="F:protein serine/threonine kinase activity"/>
    <property type="evidence" value="ECO:0007669"/>
    <property type="project" value="UniProtKB-KW"/>
</dbReference>
<feature type="region of interest" description="Disordered" evidence="11">
    <location>
        <begin position="643"/>
        <end position="664"/>
    </location>
</feature>
<dbReference type="InParanoid" id="A0A078ANU5"/>
<dbReference type="SMART" id="SM00220">
    <property type="entry name" value="S_TKc"/>
    <property type="match status" value="1"/>
</dbReference>
<dbReference type="InterPro" id="IPR011009">
    <property type="entry name" value="Kinase-like_dom_sf"/>
</dbReference>
<dbReference type="PROSITE" id="PS00107">
    <property type="entry name" value="PROTEIN_KINASE_ATP"/>
    <property type="match status" value="1"/>
</dbReference>
<dbReference type="InterPro" id="IPR017441">
    <property type="entry name" value="Protein_kinase_ATP_BS"/>
</dbReference>
<comment type="subunit">
    <text evidence="1">Monomer.</text>
</comment>
<organism evidence="13 14">
    <name type="scientific">Stylonychia lemnae</name>
    <name type="common">Ciliate</name>
    <dbReference type="NCBI Taxonomy" id="5949"/>
    <lineage>
        <taxon>Eukaryota</taxon>
        <taxon>Sar</taxon>
        <taxon>Alveolata</taxon>
        <taxon>Ciliophora</taxon>
        <taxon>Intramacronucleata</taxon>
        <taxon>Spirotrichea</taxon>
        <taxon>Stichotrichia</taxon>
        <taxon>Sporadotrichida</taxon>
        <taxon>Oxytrichidae</taxon>
        <taxon>Stylonychinae</taxon>
        <taxon>Stylonychia</taxon>
    </lineage>
</organism>
<feature type="active site" description="Proton acceptor" evidence="7">
    <location>
        <position position="205"/>
    </location>
</feature>
<keyword evidence="4 8" id="KW-0547">Nucleotide-binding</keyword>
<keyword evidence="3" id="KW-0808">Transferase</keyword>
<dbReference type="PROSITE" id="PS50011">
    <property type="entry name" value="PROTEIN_KINASE_DOM"/>
    <property type="match status" value="1"/>
</dbReference>
<dbReference type="PROSITE" id="PS00108">
    <property type="entry name" value="PROTEIN_KINASE_ST"/>
    <property type="match status" value="1"/>
</dbReference>
<accession>A0A078ANU5</accession>
<dbReference type="Gene3D" id="1.10.510.10">
    <property type="entry name" value="Transferase(Phosphotransferase) domain 1"/>
    <property type="match status" value="1"/>
</dbReference>